<dbReference type="PANTHER" id="PTHR23414">
    <property type="entry name" value="ADRENOMEDULLIN, ADM"/>
    <property type="match status" value="1"/>
</dbReference>
<dbReference type="GeneTree" id="ENSGT00940000169535"/>
<dbReference type="InterPro" id="IPR051665">
    <property type="entry name" value="Adrenomedullin-reg_peptide"/>
</dbReference>
<name>A0A8P4G1I2_DICLA</name>
<evidence type="ECO:0000256" key="3">
    <source>
        <dbReference type="ARBA" id="ARBA00022525"/>
    </source>
</evidence>
<evidence type="ECO:0000256" key="1">
    <source>
        <dbReference type="ARBA" id="ARBA00004613"/>
    </source>
</evidence>
<reference evidence="7" key="1">
    <citation type="submission" date="2025-08" db="UniProtKB">
        <authorList>
            <consortium name="Ensembl"/>
        </authorList>
    </citation>
    <scope>IDENTIFICATION</scope>
</reference>
<dbReference type="InterPro" id="IPR021116">
    <property type="entry name" value="Calcitonin/adrenomedullin"/>
</dbReference>
<evidence type="ECO:0000256" key="5">
    <source>
        <dbReference type="ARBA" id="ARBA00023157"/>
    </source>
</evidence>
<feature type="signal peptide" evidence="6">
    <location>
        <begin position="1"/>
        <end position="34"/>
    </location>
</feature>
<proteinExistence type="inferred from homology"/>
<dbReference type="Ensembl" id="ENSDLAT00005071682.1">
    <property type="protein sequence ID" value="ENSDLAP00005067162.1"/>
    <property type="gene ID" value="ENSDLAG00005030026.1"/>
</dbReference>
<dbReference type="PANTHER" id="PTHR23414:SF6">
    <property type="entry name" value="ADRENOMEDULLIN-5-LIKE PROTEIN-RELATED"/>
    <property type="match status" value="1"/>
</dbReference>
<dbReference type="Proteomes" id="UP000694389">
    <property type="component" value="Unassembled WGS sequence"/>
</dbReference>
<evidence type="ECO:0000256" key="4">
    <source>
        <dbReference type="ARBA" id="ARBA00022729"/>
    </source>
</evidence>
<accession>A0A8P4G1I2</accession>
<dbReference type="GO" id="GO:0005576">
    <property type="term" value="C:extracellular region"/>
    <property type="evidence" value="ECO:0007669"/>
    <property type="project" value="UniProtKB-SubCell"/>
</dbReference>
<protein>
    <submittedName>
        <fullName evidence="7">Uncharacterized protein</fullName>
    </submittedName>
</protein>
<dbReference type="GO" id="GO:0003073">
    <property type="term" value="P:regulation of systemic arterial blood pressure"/>
    <property type="evidence" value="ECO:0007669"/>
    <property type="project" value="TreeGrafter"/>
</dbReference>
<comment type="similarity">
    <text evidence="2">Belongs to the adrenomedullin family.</text>
</comment>
<keyword evidence="5" id="KW-1015">Disulfide bond</keyword>
<dbReference type="GO" id="GO:0010460">
    <property type="term" value="P:positive regulation of heart rate"/>
    <property type="evidence" value="ECO:0007669"/>
    <property type="project" value="TreeGrafter"/>
</dbReference>
<sequence length="128" mass="14175">MYVFLIITHDFSATGHSGMEIAVLLLLTLPLTAATPLRPTHRLIIIYLKTGDDLVNVCDVLKSLNLILSLSLSSSSSLYSMAAKLRPRRECHLGTCQVHNLASRLYNFSKKKGKEESKNADDPQGYGR</sequence>
<dbReference type="GO" id="GO:0005179">
    <property type="term" value="F:hormone activity"/>
    <property type="evidence" value="ECO:0007669"/>
    <property type="project" value="InterPro"/>
</dbReference>
<keyword evidence="8" id="KW-1185">Reference proteome</keyword>
<keyword evidence="3" id="KW-0964">Secreted</keyword>
<dbReference type="AlphaFoldDB" id="A0A8P4G1I2"/>
<organism evidence="7 8">
    <name type="scientific">Dicentrarchus labrax</name>
    <name type="common">European seabass</name>
    <name type="synonym">Morone labrax</name>
    <dbReference type="NCBI Taxonomy" id="13489"/>
    <lineage>
        <taxon>Eukaryota</taxon>
        <taxon>Metazoa</taxon>
        <taxon>Chordata</taxon>
        <taxon>Craniata</taxon>
        <taxon>Vertebrata</taxon>
        <taxon>Euteleostomi</taxon>
        <taxon>Actinopterygii</taxon>
        <taxon>Neopterygii</taxon>
        <taxon>Teleostei</taxon>
        <taxon>Neoteleostei</taxon>
        <taxon>Acanthomorphata</taxon>
        <taxon>Eupercaria</taxon>
        <taxon>Moronidae</taxon>
        <taxon>Dicentrarchus</taxon>
    </lineage>
</organism>
<dbReference type="GO" id="GO:0007189">
    <property type="term" value="P:adenylate cyclase-activating G protein-coupled receptor signaling pathway"/>
    <property type="evidence" value="ECO:0007669"/>
    <property type="project" value="TreeGrafter"/>
</dbReference>
<reference evidence="7" key="2">
    <citation type="submission" date="2025-09" db="UniProtKB">
        <authorList>
            <consortium name="Ensembl"/>
        </authorList>
    </citation>
    <scope>IDENTIFICATION</scope>
</reference>
<comment type="subcellular location">
    <subcellularLocation>
        <location evidence="1">Secreted</location>
    </subcellularLocation>
</comment>
<feature type="chain" id="PRO_5035722503" evidence="6">
    <location>
        <begin position="35"/>
        <end position="128"/>
    </location>
</feature>
<dbReference type="Pfam" id="PF00214">
    <property type="entry name" value="Calc_CGRP_IAPP"/>
    <property type="match status" value="1"/>
</dbReference>
<evidence type="ECO:0000256" key="2">
    <source>
        <dbReference type="ARBA" id="ARBA00010575"/>
    </source>
</evidence>
<evidence type="ECO:0000313" key="8">
    <source>
        <dbReference type="Proteomes" id="UP000694389"/>
    </source>
</evidence>
<evidence type="ECO:0000313" key="7">
    <source>
        <dbReference type="Ensembl" id="ENSDLAP00005067162.1"/>
    </source>
</evidence>
<evidence type="ECO:0000256" key="6">
    <source>
        <dbReference type="SAM" id="SignalP"/>
    </source>
</evidence>
<keyword evidence="4 6" id="KW-0732">Signal</keyword>